<feature type="domain" description="P5B-type ATPase N-terminal" evidence="17">
    <location>
        <begin position="20"/>
        <end position="102"/>
    </location>
</feature>
<dbReference type="InterPro" id="IPR004014">
    <property type="entry name" value="ATPase_P-typ_cation-transptr_N"/>
</dbReference>
<reference evidence="18 19" key="1">
    <citation type="journal article" date="2022" name="bioRxiv">
        <title>Genomics of Preaxostyla Flagellates Illuminates Evolutionary Transitions and the Path Towards Mitochondrial Loss.</title>
        <authorList>
            <person name="Novak L.V.F."/>
            <person name="Treitli S.C."/>
            <person name="Pyrih J."/>
            <person name="Halakuc P."/>
            <person name="Pipaliya S.V."/>
            <person name="Vacek V."/>
            <person name="Brzon O."/>
            <person name="Soukal P."/>
            <person name="Eme L."/>
            <person name="Dacks J.B."/>
            <person name="Karnkowska A."/>
            <person name="Elias M."/>
            <person name="Hampl V."/>
        </authorList>
    </citation>
    <scope>NUCLEOTIDE SEQUENCE [LARGE SCALE GENOMIC DNA]</scope>
    <source>
        <strain evidence="18">NAU3</strain>
        <tissue evidence="18">Gut</tissue>
    </source>
</reference>
<dbReference type="InterPro" id="IPR059000">
    <property type="entry name" value="ATPase_P-type_domA"/>
</dbReference>
<feature type="transmembrane region" description="Helical" evidence="13">
    <location>
        <begin position="402"/>
        <end position="422"/>
    </location>
</feature>
<dbReference type="SFLD" id="SFLDF00027">
    <property type="entry name" value="p-type_atpase"/>
    <property type="match status" value="1"/>
</dbReference>
<dbReference type="SUPFAM" id="SSF81665">
    <property type="entry name" value="Calcium ATPase, transmembrane domain M"/>
    <property type="match status" value="1"/>
</dbReference>
<evidence type="ECO:0000256" key="1">
    <source>
        <dbReference type="ARBA" id="ARBA00004141"/>
    </source>
</evidence>
<feature type="transmembrane region" description="Helical" evidence="13">
    <location>
        <begin position="1194"/>
        <end position="1213"/>
    </location>
</feature>
<feature type="transmembrane region" description="Helical" evidence="13">
    <location>
        <begin position="1277"/>
        <end position="1299"/>
    </location>
</feature>
<evidence type="ECO:0000256" key="12">
    <source>
        <dbReference type="ARBA" id="ARBA00049360"/>
    </source>
</evidence>
<comment type="similarity">
    <text evidence="2 13">Belongs to the cation transport ATPase (P-type) (TC 3.A.3) family. Type V subfamily.</text>
</comment>
<organism evidence="18 19">
    <name type="scientific">Blattamonas nauphoetae</name>
    <dbReference type="NCBI Taxonomy" id="2049346"/>
    <lineage>
        <taxon>Eukaryota</taxon>
        <taxon>Metamonada</taxon>
        <taxon>Preaxostyla</taxon>
        <taxon>Oxymonadida</taxon>
        <taxon>Blattamonas</taxon>
    </lineage>
</organism>
<keyword evidence="5 13" id="KW-0479">Metal-binding</keyword>
<dbReference type="InterPro" id="IPR036412">
    <property type="entry name" value="HAD-like_sf"/>
</dbReference>
<name>A0ABQ9XJM3_9EUKA</name>
<dbReference type="PROSITE" id="PS00154">
    <property type="entry name" value="ATPASE_E1_E2"/>
    <property type="match status" value="1"/>
</dbReference>
<dbReference type="Pfam" id="PF12409">
    <property type="entry name" value="P5-ATPase"/>
    <property type="match status" value="1"/>
</dbReference>
<dbReference type="Gene3D" id="3.40.1110.10">
    <property type="entry name" value="Calcium-transporting ATPase, cytoplasmic domain N"/>
    <property type="match status" value="2"/>
</dbReference>
<evidence type="ECO:0000313" key="19">
    <source>
        <dbReference type="Proteomes" id="UP001281761"/>
    </source>
</evidence>
<keyword evidence="3" id="KW-0597">Phosphoprotein</keyword>
<feature type="region of interest" description="Disordered" evidence="14">
    <location>
        <begin position="657"/>
        <end position="677"/>
    </location>
</feature>
<dbReference type="SUPFAM" id="SSF56784">
    <property type="entry name" value="HAD-like"/>
    <property type="match status" value="1"/>
</dbReference>
<keyword evidence="11 13" id="KW-0472">Membrane</keyword>
<dbReference type="InterPro" id="IPR008250">
    <property type="entry name" value="ATPase_P-typ_transduc_dom_A_sf"/>
</dbReference>
<evidence type="ECO:0000313" key="18">
    <source>
        <dbReference type="EMBL" id="KAK2952201.1"/>
    </source>
</evidence>
<dbReference type="InterPro" id="IPR001757">
    <property type="entry name" value="P_typ_ATPase"/>
</dbReference>
<dbReference type="Proteomes" id="UP001281761">
    <property type="component" value="Unassembled WGS sequence"/>
</dbReference>
<dbReference type="Pfam" id="PF13246">
    <property type="entry name" value="Cation_ATPase"/>
    <property type="match status" value="1"/>
</dbReference>
<evidence type="ECO:0000256" key="11">
    <source>
        <dbReference type="ARBA" id="ARBA00023136"/>
    </source>
</evidence>
<dbReference type="Gene3D" id="2.70.150.10">
    <property type="entry name" value="Calcium-transporting ATPase, cytoplasmic transduction domain A"/>
    <property type="match status" value="1"/>
</dbReference>
<keyword evidence="10 13" id="KW-1133">Transmembrane helix</keyword>
<dbReference type="InterPro" id="IPR023214">
    <property type="entry name" value="HAD_sf"/>
</dbReference>
<feature type="transmembrane region" description="Helical" evidence="13">
    <location>
        <begin position="366"/>
        <end position="386"/>
    </location>
</feature>
<feature type="region of interest" description="Disordered" evidence="14">
    <location>
        <begin position="476"/>
        <end position="501"/>
    </location>
</feature>
<dbReference type="Gene3D" id="1.20.1110.10">
    <property type="entry name" value="Calcium-transporting ATPase, transmembrane domain"/>
    <property type="match status" value="1"/>
</dbReference>
<dbReference type="InterPro" id="IPR047819">
    <property type="entry name" value="P5A-ATPase_N"/>
</dbReference>
<feature type="region of interest" description="Disordered" evidence="14">
    <location>
        <begin position="955"/>
        <end position="981"/>
    </location>
</feature>
<evidence type="ECO:0000256" key="9">
    <source>
        <dbReference type="ARBA" id="ARBA00022967"/>
    </source>
</evidence>
<dbReference type="PANTHER" id="PTHR45630:SF8">
    <property type="entry name" value="CATION-TRANSPORTING ATPASE"/>
    <property type="match status" value="1"/>
</dbReference>
<evidence type="ECO:0000256" key="7">
    <source>
        <dbReference type="ARBA" id="ARBA00022840"/>
    </source>
</evidence>
<dbReference type="PRINTS" id="PR00119">
    <property type="entry name" value="CATATPASE"/>
</dbReference>
<proteinExistence type="inferred from homology"/>
<dbReference type="InterPro" id="IPR023299">
    <property type="entry name" value="ATPase_P-typ_cyto_dom_N"/>
</dbReference>
<feature type="domain" description="P-type ATPase A" evidence="15">
    <location>
        <begin position="231"/>
        <end position="349"/>
    </location>
</feature>
<dbReference type="NCBIfam" id="TIGR01494">
    <property type="entry name" value="ATPase_P-type"/>
    <property type="match status" value="3"/>
</dbReference>
<dbReference type="SUPFAM" id="SSF81660">
    <property type="entry name" value="Metal cation-transporting ATPase, ATP-binding domain N"/>
    <property type="match status" value="1"/>
</dbReference>
<dbReference type="InterPro" id="IPR023298">
    <property type="entry name" value="ATPase_P-typ_TM_dom_sf"/>
</dbReference>
<dbReference type="Pfam" id="PF00122">
    <property type="entry name" value="E1-E2_ATPase"/>
    <property type="match status" value="1"/>
</dbReference>
<keyword evidence="6 13" id="KW-0547">Nucleotide-binding</keyword>
<feature type="transmembrane region" description="Helical" evidence="13">
    <location>
        <begin position="1311"/>
        <end position="1329"/>
    </location>
</feature>
<evidence type="ECO:0000256" key="10">
    <source>
        <dbReference type="ARBA" id="ARBA00022989"/>
    </source>
</evidence>
<dbReference type="SFLD" id="SFLDS00003">
    <property type="entry name" value="Haloacid_Dehalogenase"/>
    <property type="match status" value="1"/>
</dbReference>
<dbReference type="Pfam" id="PF00690">
    <property type="entry name" value="Cation_ATPase_N"/>
    <property type="match status" value="1"/>
</dbReference>
<evidence type="ECO:0000256" key="13">
    <source>
        <dbReference type="RuleBase" id="RU362082"/>
    </source>
</evidence>
<dbReference type="EC" id="7.2.2.-" evidence="13"/>
<sequence>MTLNHEMLDQPETNALDEERVQSIQGYELSPCRVILFVLVSIVTCGLFPLLCYWLKKLYVFSTCRKTTNERASRIVIVDEHKRMLICPVKMNTDGNKILKSFSYKLLRFVFDEEISEYIPMEYNTEIPFVSLQNEMLRGHSELTAEHQRALFGINSIEVPVKPWYRVLLEECLHPFFMFQIFSVIIWSINDYLPYAMAVLGMSIISVIMNMIETLRNLKNIHEMSKQNIVVTIQRQGTEAEDLPSDQIVPGDVVHLRSGTAVPCDIVLLSGQCIVNETMLTGESIPMIKTALPFTTDPADKLNVEHHKNHILFGGTTIISAKNTSDGPTQGIAIRTGFNTAKGRLIRSMLFPKPTKFRFYSDSFKFIGVLFLIAMVGFVVVIIFLIRDGEELFRVIFKSLDIVTVAVPPALPAAMSIGVTYASRRLKKKKIFCIDQNRINVAGKLRMMCFDKTGTLTEEGLDVRGVVGVKKRETDEMEGKFVSGPSQPSPPRSHSHSPENFGEIGAVVPLKVGERKRRRRSNRKGKQVEFTDMLFTTESLQDAVLNDLGAVQIGNQEACSRLLESVKDNSLHRLLEGFSTCHSLARVEGTLIGDPLDVKMFDFTRWIMEENDGENNSTVSKGNAEQSKQRTDKQNAIIAKLCQHYHVDDNNERKLVERMTRPSSSNTDADDSEDGDEGVIVEEDNTNVHVVATTRPLAVPKADRSLVRNSKDLRDSEAMNSNLAPTQNLVFCHTQELLSEVEVDVLQRFDFSSHLQRMSVVVNRKTSDWTSLDVFVKGSPEIIKTLCKSKSIPENFNTLVKKYTKDGYRVIALATRRLGYTSKTENIKDTDGPNLPVFLVDKLHRNDVEQDLTFLGLLVLENRLREQSAPAIAELSGARIKSVMVTGDNPLTAVHVAKGCGILNKDETVFIGDVVDGEVKWVCQDDERITLDPYTLLPRKPNGMPTLNFSPSPFPSSTNPAVNETQSTISDGTQNSETSTMGLLNGTDSNVNLPPTTQSNAYPALVGTLNRPEQTIEKGTRKYGLAITGAAFTILLAQEEERLHRLEMKKEQLAEKSMDPNSRLSPLDFHSSPFSRLVYLCRVFARMSPDDKTSLVEKYISLGYTTGMCGDGANDCGALKAAHVGISLSEVEASIAAPFTSLEANISCVPELILEGRASLVTSFQAFKYMALYSLVQFITVTLLLVMGADLSTWMYLILDAFLVLPIAFTMSYTQPSKKLSETSPESALVSFPVLFTLFFHFGIFLVTQFTVFFLTINAPWFNNEHPVEDPDWSYCLITLCMYTFSQFQYVWIAIVVNLSGKYKRSQFTNWMYTVVIIIELAWAAYTFFTPGNAFTNALFMYDENKWNQPWGYQLKHRLILFGLNVGGFILSIICEYLVVVWGAQKRARREVRRKRSRVGDRNHISLAPKYQPKMKLLDLPTRVTTTTPAGQPVQNATAFIQPTPATASTVEDETRSNVSSQFSVNKETESLLHSLRSHRDDVTSLASWHAEFERDFSDMRDLEELKARLTSTRIFENMAGEVVWQKKKEAYSMKWKKEYHKIIWDLIEEDKDLKQHSH</sequence>
<dbReference type="InterPro" id="IPR018303">
    <property type="entry name" value="ATPase_P-typ_P_site"/>
</dbReference>
<evidence type="ECO:0000256" key="3">
    <source>
        <dbReference type="ARBA" id="ARBA00022553"/>
    </source>
</evidence>
<keyword evidence="8 13" id="KW-0460">Magnesium</keyword>
<evidence type="ECO:0000256" key="4">
    <source>
        <dbReference type="ARBA" id="ARBA00022692"/>
    </source>
</evidence>
<comment type="subcellular location">
    <subcellularLocation>
        <location evidence="1 13">Membrane</location>
        <topology evidence="1 13">Multi-pass membrane protein</topology>
    </subcellularLocation>
</comment>
<feature type="transmembrane region" description="Helical" evidence="13">
    <location>
        <begin position="34"/>
        <end position="55"/>
    </location>
</feature>
<dbReference type="SUPFAM" id="SSF81653">
    <property type="entry name" value="Calcium ATPase, transduction domain A"/>
    <property type="match status" value="1"/>
</dbReference>
<evidence type="ECO:0000259" key="17">
    <source>
        <dbReference type="Pfam" id="PF12409"/>
    </source>
</evidence>
<feature type="transmembrane region" description="Helical" evidence="13">
    <location>
        <begin position="172"/>
        <end position="189"/>
    </location>
</feature>
<keyword evidence="7 13" id="KW-0067">ATP-binding</keyword>
<feature type="transmembrane region" description="Helical" evidence="13">
    <location>
        <begin position="1169"/>
        <end position="1188"/>
    </location>
</feature>
<protein>
    <recommendedName>
        <fullName evidence="13">Cation-transporting ATPase</fullName>
        <ecNumber evidence="13">7.2.2.-</ecNumber>
    </recommendedName>
</protein>
<dbReference type="EMBL" id="JARBJD010000107">
    <property type="protein sequence ID" value="KAK2952201.1"/>
    <property type="molecule type" value="Genomic_DNA"/>
</dbReference>
<gene>
    <name evidence="18" type="ORF">BLNAU_12904</name>
</gene>
<accession>A0ABQ9XJM3</accession>
<evidence type="ECO:0000256" key="14">
    <source>
        <dbReference type="SAM" id="MobiDB-lite"/>
    </source>
</evidence>
<keyword evidence="4 13" id="KW-0812">Transmembrane</keyword>
<feature type="compositionally biased region" description="Acidic residues" evidence="14">
    <location>
        <begin position="668"/>
        <end position="677"/>
    </location>
</feature>
<feature type="transmembrane region" description="Helical" evidence="13">
    <location>
        <begin position="1234"/>
        <end position="1257"/>
    </location>
</feature>
<feature type="transmembrane region" description="Helical" evidence="13">
    <location>
        <begin position="1359"/>
        <end position="1384"/>
    </location>
</feature>
<feature type="transmembrane region" description="Helical" evidence="13">
    <location>
        <begin position="195"/>
        <end position="212"/>
    </location>
</feature>
<dbReference type="SFLD" id="SFLDG00002">
    <property type="entry name" value="C1.7:_P-type_atpase_like"/>
    <property type="match status" value="1"/>
</dbReference>
<evidence type="ECO:0000256" key="8">
    <source>
        <dbReference type="ARBA" id="ARBA00022842"/>
    </source>
</evidence>
<comment type="catalytic activity">
    <reaction evidence="12 13">
        <text>ATP + H2O = ADP + phosphate + H(+)</text>
        <dbReference type="Rhea" id="RHEA:13065"/>
        <dbReference type="ChEBI" id="CHEBI:15377"/>
        <dbReference type="ChEBI" id="CHEBI:15378"/>
        <dbReference type="ChEBI" id="CHEBI:30616"/>
        <dbReference type="ChEBI" id="CHEBI:43474"/>
        <dbReference type="ChEBI" id="CHEBI:456216"/>
    </reaction>
</comment>
<feature type="domain" description="Cation-transporting P-type ATPase N-terminal" evidence="16">
    <location>
        <begin position="138"/>
        <end position="187"/>
    </location>
</feature>
<feature type="compositionally biased region" description="Polar residues" evidence="14">
    <location>
        <begin position="961"/>
        <end position="981"/>
    </location>
</feature>
<evidence type="ECO:0000259" key="16">
    <source>
        <dbReference type="Pfam" id="PF00690"/>
    </source>
</evidence>
<dbReference type="PANTHER" id="PTHR45630">
    <property type="entry name" value="CATION-TRANSPORTING ATPASE-RELATED"/>
    <property type="match status" value="1"/>
</dbReference>
<evidence type="ECO:0000256" key="2">
    <source>
        <dbReference type="ARBA" id="ARBA00006000"/>
    </source>
</evidence>
<comment type="caution">
    <text evidence="18">The sequence shown here is derived from an EMBL/GenBank/DDBJ whole genome shotgun (WGS) entry which is preliminary data.</text>
</comment>
<dbReference type="InterPro" id="IPR044492">
    <property type="entry name" value="P_typ_ATPase_HD_dom"/>
</dbReference>
<evidence type="ECO:0000259" key="15">
    <source>
        <dbReference type="Pfam" id="PF00122"/>
    </source>
</evidence>
<evidence type="ECO:0000256" key="5">
    <source>
        <dbReference type="ARBA" id="ARBA00022723"/>
    </source>
</evidence>
<keyword evidence="9 13" id="KW-1278">Translocase</keyword>
<evidence type="ECO:0000256" key="6">
    <source>
        <dbReference type="ARBA" id="ARBA00022741"/>
    </source>
</evidence>
<dbReference type="InterPro" id="IPR006544">
    <property type="entry name" value="P-type_TPase_V"/>
</dbReference>
<dbReference type="Gene3D" id="3.40.50.1000">
    <property type="entry name" value="HAD superfamily/HAD-like"/>
    <property type="match status" value="2"/>
</dbReference>
<keyword evidence="19" id="KW-1185">Reference proteome</keyword>